<evidence type="ECO:0000256" key="1">
    <source>
        <dbReference type="SAM" id="MobiDB-lite"/>
    </source>
</evidence>
<dbReference type="AlphaFoldDB" id="A0AA38LIW3"/>
<name>A0AA38LIW3_TAXCH</name>
<feature type="non-terminal residue" evidence="2">
    <location>
        <position position="219"/>
    </location>
</feature>
<reference evidence="2 3" key="1">
    <citation type="journal article" date="2021" name="Nat. Plants">
        <title>The Taxus genome provides insights into paclitaxel biosynthesis.</title>
        <authorList>
            <person name="Xiong X."/>
            <person name="Gou J."/>
            <person name="Liao Q."/>
            <person name="Li Y."/>
            <person name="Zhou Q."/>
            <person name="Bi G."/>
            <person name="Li C."/>
            <person name="Du R."/>
            <person name="Wang X."/>
            <person name="Sun T."/>
            <person name="Guo L."/>
            <person name="Liang H."/>
            <person name="Lu P."/>
            <person name="Wu Y."/>
            <person name="Zhang Z."/>
            <person name="Ro D.K."/>
            <person name="Shang Y."/>
            <person name="Huang S."/>
            <person name="Yan J."/>
        </authorList>
    </citation>
    <scope>NUCLEOTIDE SEQUENCE [LARGE SCALE GENOMIC DNA]</scope>
    <source>
        <strain evidence="2">Ta-2019</strain>
    </source>
</reference>
<proteinExistence type="predicted"/>
<gene>
    <name evidence="2" type="ORF">KI387_006566</name>
</gene>
<keyword evidence="3" id="KW-1185">Reference proteome</keyword>
<evidence type="ECO:0000313" key="3">
    <source>
        <dbReference type="Proteomes" id="UP000824469"/>
    </source>
</evidence>
<feature type="region of interest" description="Disordered" evidence="1">
    <location>
        <begin position="54"/>
        <end position="81"/>
    </location>
</feature>
<comment type="caution">
    <text evidence="2">The sequence shown here is derived from an EMBL/GenBank/DDBJ whole genome shotgun (WGS) entry which is preliminary data.</text>
</comment>
<sequence length="219" mass="24369">MENDSAPTSIIPLDGQHAEVSIDHCLTNNDEILVFDEFIDERGGYEQEEVVIGTDGTRFPSGNDKSQLDGPFITTDNKDPKDEELNLGKSHQDIPSTCEQGMIVVQREKAPSIEEDEEKQDESHVASSRIEYILDLLLSSSPSHGANHHLQSDTNMGRMRCTLSDKLCSMGKRPLGFLARPRTRDVSQPRGWVGNVPLPFPNSENFRKCLGDVKKYAGN</sequence>
<dbReference type="Proteomes" id="UP000824469">
    <property type="component" value="Unassembled WGS sequence"/>
</dbReference>
<dbReference type="EMBL" id="JAHRHJ020000002">
    <property type="protein sequence ID" value="KAH9326388.1"/>
    <property type="molecule type" value="Genomic_DNA"/>
</dbReference>
<evidence type="ECO:0000313" key="2">
    <source>
        <dbReference type="EMBL" id="KAH9326388.1"/>
    </source>
</evidence>
<organism evidence="2 3">
    <name type="scientific">Taxus chinensis</name>
    <name type="common">Chinese yew</name>
    <name type="synonym">Taxus wallichiana var. chinensis</name>
    <dbReference type="NCBI Taxonomy" id="29808"/>
    <lineage>
        <taxon>Eukaryota</taxon>
        <taxon>Viridiplantae</taxon>
        <taxon>Streptophyta</taxon>
        <taxon>Embryophyta</taxon>
        <taxon>Tracheophyta</taxon>
        <taxon>Spermatophyta</taxon>
        <taxon>Pinopsida</taxon>
        <taxon>Pinidae</taxon>
        <taxon>Conifers II</taxon>
        <taxon>Cupressales</taxon>
        <taxon>Taxaceae</taxon>
        <taxon>Taxus</taxon>
    </lineage>
</organism>
<accession>A0AA38LIW3</accession>
<protein>
    <submittedName>
        <fullName evidence="2">Uncharacterized protein</fullName>
    </submittedName>
</protein>